<proteinExistence type="predicted"/>
<dbReference type="GeneID" id="94374866"/>
<reference evidence="3 4" key="1">
    <citation type="submission" date="2021-07" db="EMBL/GenBank/DDBJ databases">
        <title>Isolation and characterization of bacteria from a gold mining with a capacity of golden bioaccumulation.</title>
        <authorList>
            <person name="Yang X.J."/>
        </authorList>
    </citation>
    <scope>NUCLEOTIDE SEQUENCE [LARGE SCALE GENOMIC DNA]</scope>
    <source>
        <strain evidence="3 4">Au29</strain>
    </source>
</reference>
<keyword evidence="1" id="KW-0472">Membrane</keyword>
<feature type="domain" description="Protein-glutamine gamma-glutamyltransferase-like C-terminal" evidence="2">
    <location>
        <begin position="139"/>
        <end position="198"/>
    </location>
</feature>
<accession>A0ABX8TK26</accession>
<keyword evidence="1" id="KW-1133">Transmembrane helix</keyword>
<gene>
    <name evidence="3" type="ORF">KWG56_06300</name>
</gene>
<evidence type="ECO:0000313" key="4">
    <source>
        <dbReference type="Proteomes" id="UP000824334"/>
    </source>
</evidence>
<organism evidence="3 4">
    <name type="scientific">Brevundimonas nasdae</name>
    <dbReference type="NCBI Taxonomy" id="172043"/>
    <lineage>
        <taxon>Bacteria</taxon>
        <taxon>Pseudomonadati</taxon>
        <taxon>Pseudomonadota</taxon>
        <taxon>Alphaproteobacteria</taxon>
        <taxon>Caulobacterales</taxon>
        <taxon>Caulobacteraceae</taxon>
        <taxon>Brevundimonas</taxon>
    </lineage>
</organism>
<protein>
    <recommendedName>
        <fullName evidence="2">Protein-glutamine gamma-glutamyltransferase-like C-terminal domain-containing protein</fullName>
    </recommendedName>
</protein>
<dbReference type="InterPro" id="IPR025403">
    <property type="entry name" value="TgpA-like_C"/>
</dbReference>
<dbReference type="Proteomes" id="UP000824334">
    <property type="component" value="Chromosome"/>
</dbReference>
<feature type="transmembrane region" description="Helical" evidence="1">
    <location>
        <begin position="57"/>
        <end position="75"/>
    </location>
</feature>
<dbReference type="EMBL" id="CP080034">
    <property type="protein sequence ID" value="QYC11576.1"/>
    <property type="molecule type" value="Genomic_DNA"/>
</dbReference>
<name>A0ABX8TK26_9CAUL</name>
<evidence type="ECO:0000313" key="3">
    <source>
        <dbReference type="EMBL" id="QYC11576.1"/>
    </source>
</evidence>
<evidence type="ECO:0000256" key="1">
    <source>
        <dbReference type="SAM" id="Phobius"/>
    </source>
</evidence>
<dbReference type="Pfam" id="PF13559">
    <property type="entry name" value="DUF4129"/>
    <property type="match status" value="1"/>
</dbReference>
<evidence type="ECO:0000259" key="2">
    <source>
        <dbReference type="Pfam" id="PF13559"/>
    </source>
</evidence>
<keyword evidence="4" id="KW-1185">Reference proteome</keyword>
<sequence>MQDRARPSDDALQQAHDRLLRDDSFQFDRTGYQPPKMPQWPKWIGDMLEAVAPALKWVLWIGLALLAAAILYLIIREILQLRGPRAKPDKPKAAVDAEWRPDAQAARDLLAGADALAAEGRYAEAAHLLLLRSVEDIDKHQPRALRISLTTREIAGMASLPEAARPAFMKIGRVVERSLFGGAPVDAEDFADCRDAYEAFALPEGWRA</sequence>
<dbReference type="RefSeq" id="WP_219354139.1">
    <property type="nucleotide sequence ID" value="NZ_CP080034.1"/>
</dbReference>
<keyword evidence="1" id="KW-0812">Transmembrane</keyword>